<dbReference type="Gene3D" id="3.40.50.140">
    <property type="match status" value="1"/>
</dbReference>
<comment type="caution">
    <text evidence="13">The sequence shown here is derived from an EMBL/GenBank/DDBJ whole genome shotgun (WGS) entry which is preliminary data.</text>
</comment>
<accession>A0A1F8F5N8</accession>
<evidence type="ECO:0000256" key="3">
    <source>
        <dbReference type="ARBA" id="ARBA00022723"/>
    </source>
</evidence>
<dbReference type="GO" id="GO:0008270">
    <property type="term" value="F:zinc ion binding"/>
    <property type="evidence" value="ECO:0007669"/>
    <property type="project" value="UniProtKB-KW"/>
</dbReference>
<evidence type="ECO:0000256" key="7">
    <source>
        <dbReference type="ARBA" id="ARBA00023029"/>
    </source>
</evidence>
<dbReference type="InterPro" id="IPR005733">
    <property type="entry name" value="TopoI_bac-type"/>
</dbReference>
<dbReference type="Proteomes" id="UP000178023">
    <property type="component" value="Unassembled WGS sequence"/>
</dbReference>
<comment type="similarity">
    <text evidence="2 10">Belongs to the type IA topoisomerase family.</text>
</comment>
<comment type="catalytic activity">
    <reaction evidence="1 10">
        <text>ATP-independent breakage of single-stranded DNA, followed by passage and rejoining.</text>
        <dbReference type="EC" id="5.6.2.1"/>
    </reaction>
</comment>
<evidence type="ECO:0000256" key="9">
    <source>
        <dbReference type="ARBA" id="ARBA00023235"/>
    </source>
</evidence>
<feature type="domain" description="Toprim" evidence="11">
    <location>
        <begin position="1"/>
        <end position="111"/>
    </location>
</feature>
<dbReference type="InterPro" id="IPR013497">
    <property type="entry name" value="Topo_IA_cen"/>
</dbReference>
<dbReference type="SMART" id="SM00493">
    <property type="entry name" value="TOPRIM"/>
    <property type="match status" value="1"/>
</dbReference>
<feature type="site" description="Interaction with DNA" evidence="10">
    <location>
        <position position="164"/>
    </location>
</feature>
<dbReference type="InterPro" id="IPR013826">
    <property type="entry name" value="Topo_IA_cen_sub3"/>
</dbReference>
<dbReference type="CDD" id="cd00186">
    <property type="entry name" value="TOP1Ac"/>
    <property type="match status" value="1"/>
</dbReference>
<keyword evidence="3" id="KW-0479">Metal-binding</keyword>
<dbReference type="NCBIfam" id="TIGR01051">
    <property type="entry name" value="topA_bact"/>
    <property type="match status" value="1"/>
</dbReference>
<proteinExistence type="inferred from homology"/>
<keyword evidence="5" id="KW-0862">Zinc</keyword>
<dbReference type="InterPro" id="IPR013824">
    <property type="entry name" value="Topo_IA_cen_sub1"/>
</dbReference>
<dbReference type="GO" id="GO:0003677">
    <property type="term" value="F:DNA binding"/>
    <property type="evidence" value="ECO:0007669"/>
    <property type="project" value="UniProtKB-KW"/>
</dbReference>
<dbReference type="PANTHER" id="PTHR42785">
    <property type="entry name" value="DNA TOPOISOMERASE, TYPE IA, CORE"/>
    <property type="match status" value="1"/>
</dbReference>
<feature type="site" description="Interaction with DNA" evidence="10">
    <location>
        <position position="171"/>
    </location>
</feature>
<evidence type="ECO:0000256" key="2">
    <source>
        <dbReference type="ARBA" id="ARBA00009446"/>
    </source>
</evidence>
<dbReference type="PANTHER" id="PTHR42785:SF1">
    <property type="entry name" value="DNA TOPOISOMERASE"/>
    <property type="match status" value="1"/>
</dbReference>
<sequence length="675" mass="76961">MNLIIVESPTKAKTISRFLGKDFIVASSFGHVRDLPKGELGVDIEHDFEPKYVVPTKAKKNVAILKKDAEKSDTIILATDEDREGEAIAWHLSEALGLNTIDKKQLTSGQSKVKGQRSKVVQRIVFHEITKSAIEQALKNPRQIDENLVDAQQARRILDRLVGYKLSPFLWKKVARGLSAGRVQSVAVRLIVEREREIEKFKPDEYWNISAELKTGQDKVITAELVKIDGETLDKLAIKNQAQAQKIVSDLAGADYKVSAIDQKEMVRNPFAPFTTSTLQQDAARKLHFSAKQTMRLAQQLYEGVELGPDGSHGLITYMRTDSVNLSAESLTKAREYITSSYGEKYLEIRQYKTKSKGAQEAHEAIRPTDPTRHPDAIQQYLSPQQFRLYNLIWRRFTASQMAKAIFNQTGIDIQTKQYGFRANGTTMKFDGFLKVYPTKFEENELPVVKTGEELELKELKPEQHFTKPPARYNEASLIKTLEKEGIGRPSTYATIISTIQDRNYVTKDRSRYFSPTEIGVMVNDLLVEHFPKIVDIKFTSQMEEELDDIAEGKREWVPVLRKFYTPFAKQLEEKYKEVTKEKVTNQIKTGEKCPECKEGDLVEKMGRYGRFTACSRFPDCKYIQKKPKAEVETTGEKCDKCGEGEMIIRSGKFGKFLACSRYPKCKNTRKIETQ</sequence>
<dbReference type="InterPro" id="IPR013825">
    <property type="entry name" value="Topo_IA_cen_sub2"/>
</dbReference>
<dbReference type="PRINTS" id="PR00417">
    <property type="entry name" value="PRTPISMRASEI"/>
</dbReference>
<evidence type="ECO:0000259" key="11">
    <source>
        <dbReference type="PROSITE" id="PS50880"/>
    </source>
</evidence>
<gene>
    <name evidence="10" type="primary">topA</name>
    <name evidence="13" type="ORF">A2750_01915</name>
</gene>
<evidence type="ECO:0000256" key="5">
    <source>
        <dbReference type="ARBA" id="ARBA00022833"/>
    </source>
</evidence>
<organism evidence="13 14">
    <name type="scientific">Candidatus Yanofskybacteria bacterium RIFCSPHIGHO2_01_FULL_45_42</name>
    <dbReference type="NCBI Taxonomy" id="1802671"/>
    <lineage>
        <taxon>Bacteria</taxon>
        <taxon>Candidatus Yanofskyibacteriota</taxon>
    </lineage>
</organism>
<dbReference type="HAMAP" id="MF_00952">
    <property type="entry name" value="Topoisom_1_prok"/>
    <property type="match status" value="1"/>
</dbReference>
<evidence type="ECO:0000256" key="4">
    <source>
        <dbReference type="ARBA" id="ARBA00022771"/>
    </source>
</evidence>
<name>A0A1F8F5N8_9BACT</name>
<feature type="site" description="Interaction with DNA" evidence="10">
    <location>
        <position position="320"/>
    </location>
</feature>
<evidence type="ECO:0000313" key="14">
    <source>
        <dbReference type="Proteomes" id="UP000178023"/>
    </source>
</evidence>
<dbReference type="Gene3D" id="2.70.20.10">
    <property type="entry name" value="Topoisomerase I, domain 3"/>
    <property type="match status" value="1"/>
</dbReference>
<evidence type="ECO:0000256" key="10">
    <source>
        <dbReference type="HAMAP-Rule" id="MF_00952"/>
    </source>
</evidence>
<dbReference type="Gene3D" id="1.10.460.10">
    <property type="entry name" value="Topoisomerase I, domain 2"/>
    <property type="match status" value="1"/>
</dbReference>
<evidence type="ECO:0000256" key="8">
    <source>
        <dbReference type="ARBA" id="ARBA00023125"/>
    </source>
</evidence>
<dbReference type="InterPro" id="IPR034149">
    <property type="entry name" value="TOPRIM_TopoI"/>
</dbReference>
<dbReference type="InterPro" id="IPR003602">
    <property type="entry name" value="Topo_IA_DNA-bd_dom"/>
</dbReference>
<evidence type="ECO:0000259" key="12">
    <source>
        <dbReference type="PROSITE" id="PS52039"/>
    </source>
</evidence>
<dbReference type="EMBL" id="MGJL01000004">
    <property type="protein sequence ID" value="OGN08457.1"/>
    <property type="molecule type" value="Genomic_DNA"/>
</dbReference>
<dbReference type="InterPro" id="IPR006171">
    <property type="entry name" value="TOPRIM_dom"/>
</dbReference>
<evidence type="ECO:0000256" key="1">
    <source>
        <dbReference type="ARBA" id="ARBA00000213"/>
    </source>
</evidence>
<dbReference type="PROSITE" id="PS52039">
    <property type="entry name" value="TOPO_IA_2"/>
    <property type="match status" value="1"/>
</dbReference>
<dbReference type="PROSITE" id="PS00396">
    <property type="entry name" value="TOPO_IA_1"/>
    <property type="match status" value="1"/>
</dbReference>
<dbReference type="SUPFAM" id="SSF57783">
    <property type="entry name" value="Zinc beta-ribbon"/>
    <property type="match status" value="2"/>
</dbReference>
<dbReference type="EC" id="5.6.2.1" evidence="10"/>
<feature type="site" description="Interaction with DNA" evidence="10">
    <location>
        <position position="31"/>
    </location>
</feature>
<feature type="domain" description="Topo IA-type catalytic" evidence="12">
    <location>
        <begin position="145"/>
        <end position="572"/>
    </location>
</feature>
<dbReference type="SMART" id="SM00436">
    <property type="entry name" value="TOP1Bc"/>
    <property type="match status" value="1"/>
</dbReference>
<dbReference type="SMART" id="SM00437">
    <property type="entry name" value="TOP1Ac"/>
    <property type="match status" value="1"/>
</dbReference>
<dbReference type="InterPro" id="IPR000380">
    <property type="entry name" value="Topo_IA"/>
</dbReference>
<dbReference type="Gene3D" id="1.10.290.10">
    <property type="entry name" value="Topoisomerase I, domain 4"/>
    <property type="match status" value="1"/>
</dbReference>
<dbReference type="InterPro" id="IPR013498">
    <property type="entry name" value="Topo_IA_Znf"/>
</dbReference>
<protein>
    <recommendedName>
        <fullName evidence="10">DNA topoisomerase 1</fullName>
        <ecNumber evidence="10">5.6.2.1</ecNumber>
    </recommendedName>
    <alternativeName>
        <fullName evidence="10">DNA topoisomerase I</fullName>
    </alternativeName>
</protein>
<dbReference type="InterPro" id="IPR003601">
    <property type="entry name" value="Topo_IA_2"/>
</dbReference>
<dbReference type="SUPFAM" id="SSF56712">
    <property type="entry name" value="Prokaryotic type I DNA topoisomerase"/>
    <property type="match status" value="1"/>
</dbReference>
<dbReference type="GO" id="GO:0003917">
    <property type="term" value="F:DNA topoisomerase type I (single strand cut, ATP-independent) activity"/>
    <property type="evidence" value="ECO:0007669"/>
    <property type="project" value="UniProtKB-UniRule"/>
</dbReference>
<dbReference type="Pfam" id="PF01396">
    <property type="entry name" value="Zn_ribbon_Top1"/>
    <property type="match status" value="2"/>
</dbReference>
<keyword evidence="9 10" id="KW-0413">Isomerase</keyword>
<feature type="site" description="Interaction with DNA" evidence="10">
    <location>
        <position position="155"/>
    </location>
</feature>
<dbReference type="Pfam" id="PF01751">
    <property type="entry name" value="Toprim"/>
    <property type="match status" value="1"/>
</dbReference>
<dbReference type="GO" id="GO:0005694">
    <property type="term" value="C:chromosome"/>
    <property type="evidence" value="ECO:0007669"/>
    <property type="project" value="InterPro"/>
</dbReference>
<dbReference type="CDD" id="cd03363">
    <property type="entry name" value="TOPRIM_TopoIA_TopoI"/>
    <property type="match status" value="1"/>
</dbReference>
<feature type="site" description="Interaction with DNA" evidence="10">
    <location>
        <position position="156"/>
    </location>
</feature>
<dbReference type="InterPro" id="IPR028612">
    <property type="entry name" value="Topoisom_1_IA"/>
</dbReference>
<keyword evidence="7 10" id="KW-0799">Topoisomerase</keyword>
<comment type="function">
    <text evidence="10">Releases the supercoiling and torsional tension of DNA, which is introduced during the DNA replication and transcription, by transiently cleaving and rejoining one strand of the DNA duplex. Introduces a single-strand break via transesterification at a target site in duplex DNA. The scissile phosphodiester is attacked by the catalytic tyrosine of the enzyme, resulting in the formation of a DNA-(5'-phosphotyrosyl)-enzyme intermediate and the expulsion of a 3'-OH DNA strand. The free DNA strand then undergoes passage around the unbroken strand, thus removing DNA supercoils. Finally, in the religation step, the DNA 3'-OH attacks the covalent intermediate to expel the active-site tyrosine and restore the DNA phosphodiester backbone.</text>
</comment>
<evidence type="ECO:0000313" key="13">
    <source>
        <dbReference type="EMBL" id="OGN08457.1"/>
    </source>
</evidence>
<keyword evidence="8 10" id="KW-0238">DNA-binding</keyword>
<feature type="region of interest" description="Interaction with DNA" evidence="10">
    <location>
        <begin position="179"/>
        <end position="184"/>
    </location>
</feature>
<dbReference type="Gene3D" id="3.30.65.10">
    <property type="entry name" value="Bacterial Topoisomerase I, domain 1"/>
    <property type="match status" value="2"/>
</dbReference>
<feature type="site" description="Interaction with DNA" evidence="10">
    <location>
        <position position="159"/>
    </location>
</feature>
<dbReference type="AlphaFoldDB" id="A0A1F8F5N8"/>
<evidence type="ECO:0000256" key="6">
    <source>
        <dbReference type="ARBA" id="ARBA00022842"/>
    </source>
</evidence>
<feature type="active site" description="O-(5'-phospho-DNA)-tyrosine intermediate" evidence="10">
    <location>
        <position position="318"/>
    </location>
</feature>
<keyword evidence="4" id="KW-0863">Zinc-finger</keyword>
<dbReference type="InterPro" id="IPR023406">
    <property type="entry name" value="Topo_IA_AS"/>
</dbReference>
<keyword evidence="6" id="KW-0460">Magnesium</keyword>
<comment type="subunit">
    <text evidence="10">Monomer.</text>
</comment>
<dbReference type="Pfam" id="PF01131">
    <property type="entry name" value="Topoisom_bac"/>
    <property type="match status" value="1"/>
</dbReference>
<feature type="site" description="Interaction with DNA" evidence="10">
    <location>
        <position position="503"/>
    </location>
</feature>
<dbReference type="InterPro" id="IPR023405">
    <property type="entry name" value="Topo_IA_core_domain"/>
</dbReference>
<dbReference type="PROSITE" id="PS50880">
    <property type="entry name" value="TOPRIM"/>
    <property type="match status" value="1"/>
</dbReference>
<reference evidence="13 14" key="1">
    <citation type="journal article" date="2016" name="Nat. Commun.">
        <title>Thousands of microbial genomes shed light on interconnected biogeochemical processes in an aquifer system.</title>
        <authorList>
            <person name="Anantharaman K."/>
            <person name="Brown C.T."/>
            <person name="Hug L.A."/>
            <person name="Sharon I."/>
            <person name="Castelle C.J."/>
            <person name="Probst A.J."/>
            <person name="Thomas B.C."/>
            <person name="Singh A."/>
            <person name="Wilkins M.J."/>
            <person name="Karaoz U."/>
            <person name="Brodie E.L."/>
            <person name="Williams K.H."/>
            <person name="Hubbard S.S."/>
            <person name="Banfield J.F."/>
        </authorList>
    </citation>
    <scope>NUCLEOTIDE SEQUENCE [LARGE SCALE GENOMIC DNA]</scope>
</reference>
<dbReference type="GO" id="GO:0006265">
    <property type="term" value="P:DNA topological change"/>
    <property type="evidence" value="ECO:0007669"/>
    <property type="project" value="UniProtKB-UniRule"/>
</dbReference>